<reference evidence="2 3" key="1">
    <citation type="submission" date="2020-01" db="EMBL/GenBank/DDBJ databases">
        <title>Herbidospora sp. NEAU-GS84 nov., a novel actinomycete isolated from soil.</title>
        <authorList>
            <person name="Han L."/>
        </authorList>
    </citation>
    <scope>NUCLEOTIDE SEQUENCE [LARGE SCALE GENOMIC DNA]</scope>
    <source>
        <strain evidence="2 3">NEAU-GS84</strain>
    </source>
</reference>
<dbReference type="Pfam" id="PF26340">
    <property type="entry name" value="DNA-SBD_ScoMcrA"/>
    <property type="match status" value="1"/>
</dbReference>
<name>A0A7C9JVN9_9ACTN</name>
<evidence type="ECO:0000259" key="1">
    <source>
        <dbReference type="Pfam" id="PF26340"/>
    </source>
</evidence>
<feature type="domain" description="ScoMcrA-like DNA sulfur-binding" evidence="1">
    <location>
        <begin position="155"/>
        <end position="307"/>
    </location>
</feature>
<dbReference type="Proteomes" id="UP000479526">
    <property type="component" value="Unassembled WGS sequence"/>
</dbReference>
<dbReference type="AlphaFoldDB" id="A0A7C9JVN9"/>
<dbReference type="EMBL" id="WXEW01000005">
    <property type="protein sequence ID" value="NAS23659.1"/>
    <property type="molecule type" value="Genomic_DNA"/>
</dbReference>
<protein>
    <recommendedName>
        <fullName evidence="1">ScoMcrA-like DNA sulfur-binding domain-containing protein</fullName>
    </recommendedName>
</protein>
<evidence type="ECO:0000313" key="2">
    <source>
        <dbReference type="EMBL" id="NAS23659.1"/>
    </source>
</evidence>
<proteinExistence type="predicted"/>
<comment type="caution">
    <text evidence="2">The sequence shown here is derived from an EMBL/GenBank/DDBJ whole genome shotgun (WGS) entry which is preliminary data.</text>
</comment>
<gene>
    <name evidence="2" type="ORF">GT755_18415</name>
</gene>
<sequence length="467" mass="50927">MQLTELDGTVLNAAWSVEQDGDLLAIILESAGGKTKTGASRNSDYTRALVLLISRLRELGAVIEDALVDSAQTASLSEADRRLIDAPLPLATTTASDEEIRLLLTRKQGRIGMHPDARKSGNERKRLRLRVAVPGYTPELLARDLSGDVESPVEKMLLTLDALNVQRSPDGTSKRHQPLTLLWAIGRAVEGKARQVPWREARTVIASLIDDFGHPTDSPKNAHLPFLALAGSGLWELSATPPAKGKHGDPRLRWLNTHPGTTGGLTEESHQLFAGSRLAVSTAVDRLLLDHFDGTDERPLLTAVGLGTTAPAVEARRRTAYTGKLGYDVVVLRRGEQHVLRRLLLARGASQCALCGAELPERLLVAAHIKKRTACDERERRDLDNVAMLACTLGCDSLYEHGYIGISDDGVVELSPELLGHPHLNEHARRLAGRPVAAWTGSSRDYFAWHAANVFRAQARDEPRQDG</sequence>
<organism evidence="2 3">
    <name type="scientific">Herbidospora solisilvae</name>
    <dbReference type="NCBI Taxonomy" id="2696284"/>
    <lineage>
        <taxon>Bacteria</taxon>
        <taxon>Bacillati</taxon>
        <taxon>Actinomycetota</taxon>
        <taxon>Actinomycetes</taxon>
        <taxon>Streptosporangiales</taxon>
        <taxon>Streptosporangiaceae</taxon>
        <taxon>Herbidospora</taxon>
    </lineage>
</organism>
<dbReference type="InterPro" id="IPR058813">
    <property type="entry name" value="DNA-SBD_ScoMcrA"/>
</dbReference>
<dbReference type="RefSeq" id="WP_161480918.1">
    <property type="nucleotide sequence ID" value="NZ_WXEW01000005.1"/>
</dbReference>
<evidence type="ECO:0000313" key="3">
    <source>
        <dbReference type="Proteomes" id="UP000479526"/>
    </source>
</evidence>
<accession>A0A7C9JVN9</accession>
<keyword evidence="3" id="KW-1185">Reference proteome</keyword>